<evidence type="ECO:0008006" key="6">
    <source>
        <dbReference type="Google" id="ProtNLM"/>
    </source>
</evidence>
<evidence type="ECO:0000313" key="3">
    <source>
        <dbReference type="EMBL" id="TKG33565.1"/>
    </source>
</evidence>
<accession>A0A2N7NMH6</accession>
<dbReference type="RefSeq" id="WP_076675364.1">
    <property type="nucleotide sequence ID" value="NZ_MDBG01000072.1"/>
</dbReference>
<name>A0A2N7NMH6_9VIBR</name>
<dbReference type="Proteomes" id="UP000308018">
    <property type="component" value="Unassembled WGS sequence"/>
</dbReference>
<feature type="transmembrane region" description="Helical" evidence="1">
    <location>
        <begin position="21"/>
        <end position="41"/>
    </location>
</feature>
<reference evidence="4" key="1">
    <citation type="submission" date="2016-07" db="EMBL/GenBank/DDBJ databases">
        <title>Nontailed viruses are major unrecognized killers of bacteria in the ocean.</title>
        <authorList>
            <person name="Kauffman K."/>
            <person name="Hussain F."/>
            <person name="Yang J."/>
            <person name="Arevalo P."/>
            <person name="Brown J."/>
            <person name="Cutler M."/>
            <person name="Kelly L."/>
            <person name="Polz M.F."/>
        </authorList>
    </citation>
    <scope>NUCLEOTIDE SEQUENCE [LARGE SCALE GENOMIC DNA]</scope>
    <source>
        <strain evidence="4">10N.222.48.A2</strain>
    </source>
</reference>
<keyword evidence="1" id="KW-0472">Membrane</keyword>
<protein>
    <recommendedName>
        <fullName evidence="6">CPBP family intramembrane metalloprotease</fullName>
    </recommendedName>
</protein>
<sequence>MKIFSFLFNTNQSEIGYVVKSYLLHACVTFPLVFAASYVWGSELVAPDDRQESSLLFLIILAPAVETLLMVPILKLIQMFNFEVVMTSVISALTWAAAHTFNSVLNGFGVLFLFFILSISYLIWRQKSFKSAFGVTFGIHALNNAVVFLS</sequence>
<organism evidence="2 4">
    <name type="scientific">Vibrio tasmaniensis</name>
    <dbReference type="NCBI Taxonomy" id="212663"/>
    <lineage>
        <taxon>Bacteria</taxon>
        <taxon>Pseudomonadati</taxon>
        <taxon>Pseudomonadota</taxon>
        <taxon>Gammaproteobacteria</taxon>
        <taxon>Vibrionales</taxon>
        <taxon>Vibrionaceae</taxon>
        <taxon>Vibrio</taxon>
    </lineage>
</organism>
<gene>
    <name evidence="2" type="ORF">BCS92_05545</name>
    <name evidence="3" type="ORF">FC057_10550</name>
</gene>
<dbReference type="Proteomes" id="UP000235579">
    <property type="component" value="Unassembled WGS sequence"/>
</dbReference>
<proteinExistence type="predicted"/>
<reference evidence="2" key="2">
    <citation type="submission" date="2016-07" db="EMBL/GenBank/DDBJ databases">
        <authorList>
            <person name="Wan K."/>
            <person name="Booth B."/>
            <person name="Spirohn K."/>
            <person name="Hao T."/>
            <person name="Hu Y."/>
            <person name="Calderwood M."/>
            <person name="Hill D."/>
            <person name="Mohr S."/>
            <person name="Vidal M."/>
            <person name="Celniker S."/>
            <person name="Perrimon N."/>
        </authorList>
    </citation>
    <scope>NUCLEOTIDE SEQUENCE</scope>
    <source>
        <strain evidence="2">10N.222.48.A2</strain>
    </source>
</reference>
<dbReference type="AlphaFoldDB" id="A0A2N7NMH6"/>
<dbReference type="EMBL" id="SYVV01000016">
    <property type="protein sequence ID" value="TKG33565.1"/>
    <property type="molecule type" value="Genomic_DNA"/>
</dbReference>
<keyword evidence="1" id="KW-1133">Transmembrane helix</keyword>
<evidence type="ECO:0000313" key="2">
    <source>
        <dbReference type="EMBL" id="PMP17160.1"/>
    </source>
</evidence>
<feature type="transmembrane region" description="Helical" evidence="1">
    <location>
        <begin position="53"/>
        <end position="73"/>
    </location>
</feature>
<feature type="transmembrane region" description="Helical" evidence="1">
    <location>
        <begin position="104"/>
        <end position="124"/>
    </location>
</feature>
<reference evidence="3 5" key="4">
    <citation type="submission" date="2019-04" db="EMBL/GenBank/DDBJ databases">
        <title>A reverse ecology approach based on a biological definition of microbial populations.</title>
        <authorList>
            <person name="Arevalo P."/>
            <person name="Vaninsberghe D."/>
            <person name="Elsherbini J."/>
            <person name="Gore J."/>
            <person name="Polz M."/>
        </authorList>
    </citation>
    <scope>NUCLEOTIDE SEQUENCE [LARGE SCALE GENOMIC DNA]</scope>
    <source>
        <strain evidence="3 5">10N.222.45.A8</strain>
    </source>
</reference>
<keyword evidence="1" id="KW-0812">Transmembrane</keyword>
<comment type="caution">
    <text evidence="2">The sequence shown here is derived from an EMBL/GenBank/DDBJ whole genome shotgun (WGS) entry which is preliminary data.</text>
</comment>
<reference evidence="2" key="3">
    <citation type="journal article" date="2018" name="Nature">
        <title>A major lineage of non-tailed dsDNA viruses as unrecognized killers of marine bacteria.</title>
        <authorList>
            <person name="Kauffman K.M."/>
            <person name="Hussain F.A."/>
            <person name="Yang J."/>
            <person name="Arevalo P."/>
            <person name="Brown J.M."/>
            <person name="Chang W.K."/>
            <person name="VanInsberghe D."/>
            <person name="Elsherbini J."/>
            <person name="Sharma R.S."/>
            <person name="Cutler M.B."/>
            <person name="Kelly L."/>
            <person name="Polz M.F."/>
        </authorList>
    </citation>
    <scope>NUCLEOTIDE SEQUENCE</scope>
    <source>
        <strain evidence="2">10N.222.48.A2</strain>
    </source>
</reference>
<evidence type="ECO:0000313" key="4">
    <source>
        <dbReference type="Proteomes" id="UP000235579"/>
    </source>
</evidence>
<evidence type="ECO:0000256" key="1">
    <source>
        <dbReference type="SAM" id="Phobius"/>
    </source>
</evidence>
<evidence type="ECO:0000313" key="5">
    <source>
        <dbReference type="Proteomes" id="UP000308018"/>
    </source>
</evidence>
<dbReference type="EMBL" id="MDBP01000030">
    <property type="protein sequence ID" value="PMP17160.1"/>
    <property type="molecule type" value="Genomic_DNA"/>
</dbReference>